<dbReference type="InterPro" id="IPR002509">
    <property type="entry name" value="NODB_dom"/>
</dbReference>
<name>A0AAW7R2M9_9GAMM</name>
<feature type="chain" id="PRO_5043319766" evidence="3">
    <location>
        <begin position="21"/>
        <end position="363"/>
    </location>
</feature>
<reference evidence="7 8" key="1">
    <citation type="submission" date="2021-03" db="EMBL/GenBank/DDBJ databases">
        <title>Pseudidiomarina terrestris, a new bacterium isolated from saline soil.</title>
        <authorList>
            <person name="Galisteo C."/>
            <person name="De La Haba R."/>
            <person name="Sanchez-Porro C."/>
            <person name="Ventosa A."/>
        </authorList>
    </citation>
    <scope>NUCLEOTIDE SEQUENCE [LARGE SCALE GENOMIC DNA]</scope>
    <source>
        <strain evidence="5 8">1APP75-32.1</strain>
        <strain evidence="7">1APR75-15</strain>
        <strain evidence="6">1ASR75-15</strain>
    </source>
</reference>
<dbReference type="PANTHER" id="PTHR34216">
    <property type="match status" value="1"/>
</dbReference>
<dbReference type="InterPro" id="IPR051398">
    <property type="entry name" value="Polysacch_Deacetylase"/>
</dbReference>
<dbReference type="CDD" id="cd10973">
    <property type="entry name" value="CE4_DAC_u4_5s"/>
    <property type="match status" value="1"/>
</dbReference>
<dbReference type="Pfam" id="PF01522">
    <property type="entry name" value="Polysacc_deac_1"/>
    <property type="match status" value="1"/>
</dbReference>
<comment type="subcellular location">
    <subcellularLocation>
        <location evidence="1">Secreted</location>
    </subcellularLocation>
</comment>
<dbReference type="GO" id="GO:0005975">
    <property type="term" value="P:carbohydrate metabolic process"/>
    <property type="evidence" value="ECO:0007669"/>
    <property type="project" value="InterPro"/>
</dbReference>
<protein>
    <submittedName>
        <fullName evidence="5">Polysaccharide deacetylase family protein</fullName>
    </submittedName>
</protein>
<accession>A0AAW7R2M9</accession>
<evidence type="ECO:0000313" key="6">
    <source>
        <dbReference type="EMBL" id="MDN7130564.1"/>
    </source>
</evidence>
<organism evidence="5 8">
    <name type="scientific">Pseudidiomarina terrestris</name>
    <dbReference type="NCBI Taxonomy" id="2820060"/>
    <lineage>
        <taxon>Bacteria</taxon>
        <taxon>Pseudomonadati</taxon>
        <taxon>Pseudomonadota</taxon>
        <taxon>Gammaproteobacteria</taxon>
        <taxon>Alteromonadales</taxon>
        <taxon>Idiomarinaceae</taxon>
        <taxon>Pseudidiomarina</taxon>
    </lineage>
</organism>
<evidence type="ECO:0000256" key="3">
    <source>
        <dbReference type="SAM" id="SignalP"/>
    </source>
</evidence>
<sequence>MRGVLLGVIWLILFPFSAGASHAAEHGVVILQYHHIGDDTPRVTSVTAAELEEHFQFLEDNDFTVVSLTEAQRLLESPDPMPNKAVAITFDDGWRNVYDNGIHIFKEFEFPFTIFINPKLMEETPHLYMSWEQLTELQSYGATIANHSNSHGHMTWRQQGESEQQWLARQRRDVVEAQQMLQKALPGEQPRQFAYPYGEFNPQLEAMLAEEGYIAFGQHSGPWGPATPTTQIPRFPASAQYADLKTLRTKLLSLPLPAVTTAPRNMVLEDGSKKVEVKVDVASSNDFDTSLLNCFYQGEQLKPQWRKLEHQLGDGWQLTLHLKNPPLGRSRVNCTVPSRSQQGRFYWHSVPLVRPDAEGRWPD</sequence>
<dbReference type="RefSeq" id="WP_301775057.1">
    <property type="nucleotide sequence ID" value="NZ_JAGGJB010000007.1"/>
</dbReference>
<dbReference type="Proteomes" id="UP001169491">
    <property type="component" value="Unassembled WGS sequence"/>
</dbReference>
<dbReference type="AlphaFoldDB" id="A0AAW7R2M9"/>
<dbReference type="InterPro" id="IPR011330">
    <property type="entry name" value="Glyco_hydro/deAcase_b/a-brl"/>
</dbReference>
<evidence type="ECO:0000259" key="4">
    <source>
        <dbReference type="PROSITE" id="PS51677"/>
    </source>
</evidence>
<dbReference type="Gene3D" id="3.20.20.370">
    <property type="entry name" value="Glycoside hydrolase/deacetylase"/>
    <property type="match status" value="1"/>
</dbReference>
<feature type="signal peptide" evidence="3">
    <location>
        <begin position="1"/>
        <end position="20"/>
    </location>
</feature>
<feature type="domain" description="NodB homology" evidence="4">
    <location>
        <begin position="84"/>
        <end position="290"/>
    </location>
</feature>
<keyword evidence="7" id="KW-1185">Reference proteome</keyword>
<dbReference type="EMBL" id="JAGGJC010000006">
    <property type="protein sequence ID" value="MDN7130564.1"/>
    <property type="molecule type" value="Genomic_DNA"/>
</dbReference>
<dbReference type="Proteomes" id="UP001169492">
    <property type="component" value="Unassembled WGS sequence"/>
</dbReference>
<comment type="caution">
    <text evidence="5">The sequence shown here is derived from an EMBL/GenBank/DDBJ whole genome shotgun (WGS) entry which is preliminary data.</text>
</comment>
<gene>
    <name evidence="5" type="ORF">J6I90_11835</name>
    <name evidence="6" type="ORF">J6I92_11845</name>
</gene>
<dbReference type="GO" id="GO:0005576">
    <property type="term" value="C:extracellular region"/>
    <property type="evidence" value="ECO:0007669"/>
    <property type="project" value="UniProtKB-SubCell"/>
</dbReference>
<dbReference type="EMBL" id="JAGGJB010000007">
    <property type="protein sequence ID" value="MDN7125573.1"/>
    <property type="molecule type" value="Genomic_DNA"/>
</dbReference>
<keyword evidence="2 3" id="KW-0732">Signal</keyword>
<evidence type="ECO:0000256" key="2">
    <source>
        <dbReference type="ARBA" id="ARBA00022729"/>
    </source>
</evidence>
<dbReference type="GO" id="GO:0016810">
    <property type="term" value="F:hydrolase activity, acting on carbon-nitrogen (but not peptide) bonds"/>
    <property type="evidence" value="ECO:0007669"/>
    <property type="project" value="InterPro"/>
</dbReference>
<evidence type="ECO:0000313" key="8">
    <source>
        <dbReference type="Proteomes" id="UP001169492"/>
    </source>
</evidence>
<dbReference type="SUPFAM" id="SSF88713">
    <property type="entry name" value="Glycoside hydrolase/deacetylase"/>
    <property type="match status" value="1"/>
</dbReference>
<evidence type="ECO:0000313" key="7">
    <source>
        <dbReference type="Proteomes" id="UP001169491"/>
    </source>
</evidence>
<proteinExistence type="predicted"/>
<evidence type="ECO:0000313" key="5">
    <source>
        <dbReference type="EMBL" id="MDN7125573.1"/>
    </source>
</evidence>
<dbReference type="PANTHER" id="PTHR34216:SF3">
    <property type="entry name" value="POLY-BETA-1,6-N-ACETYL-D-GLUCOSAMINE N-DEACETYLASE"/>
    <property type="match status" value="1"/>
</dbReference>
<dbReference type="PROSITE" id="PS51677">
    <property type="entry name" value="NODB"/>
    <property type="match status" value="1"/>
</dbReference>
<evidence type="ECO:0000256" key="1">
    <source>
        <dbReference type="ARBA" id="ARBA00004613"/>
    </source>
</evidence>